<reference evidence="1 2" key="1">
    <citation type="submission" date="2015-01" db="EMBL/GenBank/DDBJ databases">
        <title>The Genome Sequence of Exophiala xenobiotica CBS118157.</title>
        <authorList>
            <consortium name="The Broad Institute Genomics Platform"/>
            <person name="Cuomo C."/>
            <person name="de Hoog S."/>
            <person name="Gorbushina A."/>
            <person name="Stielow B."/>
            <person name="Teixiera M."/>
            <person name="Abouelleil A."/>
            <person name="Chapman S.B."/>
            <person name="Priest M."/>
            <person name="Young S.K."/>
            <person name="Wortman J."/>
            <person name="Nusbaum C."/>
            <person name="Birren B."/>
        </authorList>
    </citation>
    <scope>NUCLEOTIDE SEQUENCE [LARGE SCALE GENOMIC DNA]</scope>
    <source>
        <strain evidence="1 2">CBS 118157</strain>
    </source>
</reference>
<evidence type="ECO:0000313" key="1">
    <source>
        <dbReference type="EMBL" id="KIW55731.1"/>
    </source>
</evidence>
<accession>A0A0D2BTB8</accession>
<dbReference type="Proteomes" id="UP000054342">
    <property type="component" value="Unassembled WGS sequence"/>
</dbReference>
<evidence type="ECO:0000313" key="2">
    <source>
        <dbReference type="Proteomes" id="UP000054342"/>
    </source>
</evidence>
<dbReference type="Gene3D" id="3.80.10.10">
    <property type="entry name" value="Ribonuclease Inhibitor"/>
    <property type="match status" value="2"/>
</dbReference>
<organism evidence="1 2">
    <name type="scientific">Exophiala xenobiotica</name>
    <dbReference type="NCBI Taxonomy" id="348802"/>
    <lineage>
        <taxon>Eukaryota</taxon>
        <taxon>Fungi</taxon>
        <taxon>Dikarya</taxon>
        <taxon>Ascomycota</taxon>
        <taxon>Pezizomycotina</taxon>
        <taxon>Eurotiomycetes</taxon>
        <taxon>Chaetothyriomycetidae</taxon>
        <taxon>Chaetothyriales</taxon>
        <taxon>Herpotrichiellaceae</taxon>
        <taxon>Exophiala</taxon>
    </lineage>
</organism>
<proteinExistence type="predicted"/>
<dbReference type="HOGENOM" id="CLU_036208_0_0_1"/>
<sequence length="643" mass="72132">MPQRAQNAYTEGGDVIGGKDLEDAAFTTRPSPFIHVWHSLDKTGIALENFRHIQPVPSVLIVIVAFSPATFLGSPRRWAPSTMSSSNGSGTTLPDELLSMVCQELGNDGEFGSLYNCALSSKSFADPALRTMYQRHQFSPVFEQRDELELLRREADLDFATKAAEQTRFFRKWTVLWRSIVLSSLGDDTQPLTYKPYCRYIQTLDFRNLSAMLDDYKFTKTIQTAFFKKGLEAFWFPRKEFTRNAVDVIATVNAIGEAVTKKATLLEEIDGHISPGFLPRWISRSPKLSSMVLWRGDALAGGAGAAIAQKCEHFRDLTLHEWLSPDADESFAMFLDELKPNTLDYFEMISYNNLGRLSFEALGRHKSLRELALGNLNQEAVRSLNFLKGCTELQIVKLDDLYGTVQLEESNNDVFLEVVQWLSSCRNLRDLSLKKFLDGPAILSRVLCSPNIKLTKLSLEGYTVRHTNAQLFHGALAEQKSLESVWLKGNGEDTTPDDLSIMVQGLCALKNLKELVLKDVSDEFSGDHITTLAVSLPLLEDFWTSGGEVSEDILPALAGLKNLKNLTLYAMTQFSSSAIMEFLASLDTETQKGFNLSLMAAAPEYDLSDSEQELIREYIRANLEGRFDFVLWRDAETSDSEDD</sequence>
<dbReference type="OrthoDB" id="10028886at2759"/>
<dbReference type="InterPro" id="IPR032675">
    <property type="entry name" value="LRR_dom_sf"/>
</dbReference>
<dbReference type="SUPFAM" id="SSF52047">
    <property type="entry name" value="RNI-like"/>
    <property type="match status" value="1"/>
</dbReference>
<protein>
    <submittedName>
        <fullName evidence="1">Uncharacterized protein</fullName>
    </submittedName>
</protein>
<dbReference type="STRING" id="348802.A0A0D2BTB8"/>
<name>A0A0D2BTB8_9EURO</name>
<dbReference type="EMBL" id="KN847319">
    <property type="protein sequence ID" value="KIW55731.1"/>
    <property type="molecule type" value="Genomic_DNA"/>
</dbReference>
<dbReference type="RefSeq" id="XP_013316315.1">
    <property type="nucleotide sequence ID" value="XM_013460861.1"/>
</dbReference>
<gene>
    <name evidence="1" type="ORF">PV05_04460</name>
</gene>
<keyword evidence="2" id="KW-1185">Reference proteome</keyword>
<dbReference type="AlphaFoldDB" id="A0A0D2BTB8"/>
<dbReference type="GeneID" id="25326368"/>